<dbReference type="STRING" id="39966.A0A369JZT3"/>
<gene>
    <name evidence="4" type="primary">ski3</name>
    <name evidence="4" type="ORF">Hypma_008089</name>
</gene>
<comment type="caution">
    <text evidence="4">The sequence shown here is derived from an EMBL/GenBank/DDBJ whole genome shotgun (WGS) entry which is preliminary data.</text>
</comment>
<feature type="repeat" description="TPR" evidence="3">
    <location>
        <begin position="983"/>
        <end position="1016"/>
    </location>
</feature>
<dbReference type="InterPro" id="IPR019734">
    <property type="entry name" value="TPR_rpt"/>
</dbReference>
<dbReference type="FunCoup" id="A0A369JZT3">
    <property type="interactions" value="272"/>
</dbReference>
<dbReference type="InParanoid" id="A0A369JZT3"/>
<proteinExistence type="predicted"/>
<dbReference type="GO" id="GO:0006401">
    <property type="term" value="P:RNA catabolic process"/>
    <property type="evidence" value="ECO:0007669"/>
    <property type="project" value="InterPro"/>
</dbReference>
<dbReference type="SMART" id="SM00028">
    <property type="entry name" value="TPR"/>
    <property type="match status" value="13"/>
</dbReference>
<reference evidence="4" key="1">
    <citation type="submission" date="2018-04" db="EMBL/GenBank/DDBJ databases">
        <title>Whole genome sequencing of Hypsizygus marmoreus.</title>
        <authorList>
            <person name="Choi I.-G."/>
            <person name="Min B."/>
            <person name="Kim J.-G."/>
            <person name="Kim S."/>
            <person name="Oh Y.-L."/>
            <person name="Kong W.-S."/>
            <person name="Park H."/>
            <person name="Jeong J."/>
            <person name="Song E.-S."/>
        </authorList>
    </citation>
    <scope>NUCLEOTIDE SEQUENCE [LARGE SCALE GENOMIC DNA]</scope>
    <source>
        <strain evidence="4">51987-8</strain>
    </source>
</reference>
<evidence type="ECO:0000256" key="2">
    <source>
        <dbReference type="ARBA" id="ARBA00022803"/>
    </source>
</evidence>
<evidence type="ECO:0000313" key="5">
    <source>
        <dbReference type="Proteomes" id="UP000076154"/>
    </source>
</evidence>
<evidence type="ECO:0000313" key="4">
    <source>
        <dbReference type="EMBL" id="RDB24954.1"/>
    </source>
</evidence>
<dbReference type="OrthoDB" id="421075at2759"/>
<dbReference type="InterPro" id="IPR011990">
    <property type="entry name" value="TPR-like_helical_dom_sf"/>
</dbReference>
<dbReference type="InterPro" id="IPR040962">
    <property type="entry name" value="TPR_22"/>
</dbReference>
<dbReference type="PROSITE" id="PS50005">
    <property type="entry name" value="TPR"/>
    <property type="match status" value="3"/>
</dbReference>
<dbReference type="GO" id="GO:0055087">
    <property type="term" value="C:Ski complex"/>
    <property type="evidence" value="ECO:0007669"/>
    <property type="project" value="InterPro"/>
</dbReference>
<accession>A0A369JZT3</accession>
<dbReference type="Pfam" id="PF18833">
    <property type="entry name" value="TPR_22"/>
    <property type="match status" value="1"/>
</dbReference>
<dbReference type="InterPro" id="IPR039226">
    <property type="entry name" value="Ski3/TTC37"/>
</dbReference>
<name>A0A369JZT3_HYPMA</name>
<keyword evidence="1" id="KW-0677">Repeat</keyword>
<dbReference type="PANTHER" id="PTHR15704">
    <property type="entry name" value="SUPERKILLER 3 PROTEIN-RELATED"/>
    <property type="match status" value="1"/>
</dbReference>
<keyword evidence="2 3" id="KW-0802">TPR repeat</keyword>
<sequence length="1430" mass="159330">MSFAKGKLKIARDALGKKDYAGARDAATQVLEYEPDNYNANVFLGLSLMELGEREKSEQAYRTAISSSQENPLAWQGISKFYDRAEEWEKYANTLLRLMEIYDKINDAVKCAETWQKFVELRREKGTRPQLVEALSLILPHSPFYAVLSTLPPPDLTNPTSTTMFAAQTAISNSLPVLEEIVELLEAEETDLMKKEVEKRRTRLGAGSPEVIKNEVGREIWASSKLPSFYDEIINHPSTSDDLRRSTEARLLRYKERYLHVVPSTPEFALEKESVLREVDTLVNGVVLLRIPDELAWSICLEGKDFYNVADYDHSLIKQFIRLFSSSPMASLLHGYFIYIGTPLSGEKGEDEEEPTMEVNEENIFDTMINAYSAVSNSLLATRILAEIYLHELDYENGVKTAESGLMLLNVFENNTGRRLPCTRTRFKVVIATSLVHLFPPKHHPRALRLIDDVLSQSPDNVACLMGRAYILQHGKKWKEAADLFGKVDNLLPDDLDQGLRAREEKAWCLCQFEDLQMSLTGLLDIFAILEDFEERDEDKARCLWRIGKCYWMMGDDKREEAYGHFIAALKANPVYAPAFTSLGIYYSEFSSPLDPNRASKCFQKAFELDPREGEAARRLAEGFAEDREWDLVEVVARRTIEGEGGTDVGIMGAGSAAAARYLPTNAWAWKAVGVVELNRRNYSSAIQAFQVALRAEPDDALSWLRLGEAYSKGGRHVAALKALERAHDLHPDDWMCAYLIGDVNQQMGNFSDAIGAFRSILNDRPTEVGVLASLGQAYLDLGRLELSEGFQARAEQSFVTCISVALRMIKESPGFRNIAWKTLGDAIFALSARATFLDELNIRDLLQKVASLLPAGSDQLSGFMPPASLEGAAPLTGIKTLEIAVAAYNYRLSLTSSETTARSGSTWFDLGTSLHLWVMKLPENGNTLKARDKVVFCLTQALRKEPNNSQYWLGLGDAHFLGNAKNAQHAYIKALEIDSKNHIAWTNLGLLYLYHNDFELANESLYRAQTLDPDYAIAWIGQALVATENGHDVEAMAMLEHVVGLTSNVPEGDLEFSLRTFDRLRFSRYDKNKFFEALLPAFFVLNRYCERRPSDAAGLHLFGLVCESFGHLETGVVLISRAIAILEAAYEDTEDPEVERHFTIANSNLARLRLSLRDYQGAAEAFESVLGLLSDEDEDPTTNLLRAQAQFGSGVASFKQGDLETALASFEASLESAGDNLALRGQITVLLAQTMWAIQSDEFRENSKAQLLECITADPENLAAITTLAGMGVVTEDDSLVDAALSEILALPLERRHELDPRRDVDHLLMQYHLGQEDFKKALGIAQSALFAEPPRPDVRNNLANLILRGGQREASLAILGGSTSADSTDTRDIVPTSLSLQAVAHACGDGKVQTALHEIQRAIMLSPSNIRYWEVLAFVRSEKSSGNE</sequence>
<evidence type="ECO:0000256" key="1">
    <source>
        <dbReference type="ARBA" id="ARBA00022737"/>
    </source>
</evidence>
<keyword evidence="5" id="KW-1185">Reference proteome</keyword>
<evidence type="ECO:0000256" key="3">
    <source>
        <dbReference type="PROSITE-ProRule" id="PRU00339"/>
    </source>
</evidence>
<dbReference type="EMBL" id="LUEZ02000041">
    <property type="protein sequence ID" value="RDB24954.1"/>
    <property type="molecule type" value="Genomic_DNA"/>
</dbReference>
<dbReference type="SUPFAM" id="SSF48452">
    <property type="entry name" value="TPR-like"/>
    <property type="match status" value="6"/>
</dbReference>
<dbReference type="Gene3D" id="1.25.40.10">
    <property type="entry name" value="Tetratricopeptide repeat domain"/>
    <property type="match status" value="4"/>
</dbReference>
<dbReference type="Pfam" id="PF13432">
    <property type="entry name" value="TPR_16"/>
    <property type="match status" value="5"/>
</dbReference>
<protein>
    <submittedName>
        <fullName evidence="4">Superkiller protein 3</fullName>
    </submittedName>
</protein>
<organism evidence="4 5">
    <name type="scientific">Hypsizygus marmoreus</name>
    <name type="common">White beech mushroom</name>
    <name type="synonym">Agaricus marmoreus</name>
    <dbReference type="NCBI Taxonomy" id="39966"/>
    <lineage>
        <taxon>Eukaryota</taxon>
        <taxon>Fungi</taxon>
        <taxon>Dikarya</taxon>
        <taxon>Basidiomycota</taxon>
        <taxon>Agaricomycotina</taxon>
        <taxon>Agaricomycetes</taxon>
        <taxon>Agaricomycetidae</taxon>
        <taxon>Agaricales</taxon>
        <taxon>Tricholomatineae</taxon>
        <taxon>Lyophyllaceae</taxon>
        <taxon>Hypsizygus</taxon>
    </lineage>
</organism>
<dbReference type="PANTHER" id="PTHR15704:SF7">
    <property type="entry name" value="SUPERKILLER COMPLEX PROTEIN 3"/>
    <property type="match status" value="1"/>
</dbReference>
<feature type="repeat" description="TPR" evidence="3">
    <location>
        <begin position="667"/>
        <end position="700"/>
    </location>
</feature>
<feature type="repeat" description="TPR" evidence="3">
    <location>
        <begin position="701"/>
        <end position="734"/>
    </location>
</feature>
<dbReference type="Proteomes" id="UP000076154">
    <property type="component" value="Unassembled WGS sequence"/>
</dbReference>